<reference evidence="5 6" key="1">
    <citation type="submission" date="2015-08" db="EMBL/GenBank/DDBJ databases">
        <title>Next Generation Sequencing and Analysis of the Genome of Puccinia sorghi L Schw, the Causal Agent of Maize Common Rust.</title>
        <authorList>
            <person name="Rochi L."/>
            <person name="Burguener G."/>
            <person name="Darino M."/>
            <person name="Turjanski A."/>
            <person name="Kreff E."/>
            <person name="Dieguez M.J."/>
            <person name="Sacco F."/>
        </authorList>
    </citation>
    <scope>NUCLEOTIDE SEQUENCE [LARGE SCALE GENOMIC DNA]</scope>
    <source>
        <strain evidence="5 6">RO10H11247</strain>
    </source>
</reference>
<name>A0A0L6VG61_9BASI</name>
<evidence type="ECO:0000256" key="1">
    <source>
        <dbReference type="PROSITE-ProRule" id="PRU00464"/>
    </source>
</evidence>
<dbReference type="EMBL" id="LAVV01006465">
    <property type="protein sequence ID" value="KNZ59766.1"/>
    <property type="molecule type" value="Genomic_DNA"/>
</dbReference>
<dbReference type="InterPro" id="IPR051884">
    <property type="entry name" value="Bis(5'-adenosyl)-TPase_reg"/>
</dbReference>
<dbReference type="OrthoDB" id="680339at2759"/>
<dbReference type="GO" id="GO:0003824">
    <property type="term" value="F:catalytic activity"/>
    <property type="evidence" value="ECO:0007669"/>
    <property type="project" value="InterPro"/>
</dbReference>
<dbReference type="STRING" id="27349.A0A0L6VG61"/>
<protein>
    <recommendedName>
        <fullName evidence="4">HIT domain-containing protein</fullName>
    </recommendedName>
</protein>
<dbReference type="InterPro" id="IPR036265">
    <property type="entry name" value="HIT-like_sf"/>
</dbReference>
<dbReference type="PANTHER" id="PTHR46243:SF1">
    <property type="entry name" value="BIS(5'-ADENOSYL)-TRIPHOSPHATASE"/>
    <property type="match status" value="1"/>
</dbReference>
<feature type="domain" description="HIT" evidence="4">
    <location>
        <begin position="84"/>
        <end position="227"/>
    </location>
</feature>
<dbReference type="AlphaFoldDB" id="A0A0L6VG61"/>
<proteinExistence type="predicted"/>
<dbReference type="VEuPathDB" id="FungiDB:VP01_1665g2"/>
<dbReference type="Pfam" id="PF01230">
    <property type="entry name" value="HIT"/>
    <property type="match status" value="1"/>
</dbReference>
<evidence type="ECO:0000256" key="3">
    <source>
        <dbReference type="SAM" id="SignalP"/>
    </source>
</evidence>
<accession>A0A0L6VG61</accession>
<dbReference type="SUPFAM" id="SSF54197">
    <property type="entry name" value="HIT-like"/>
    <property type="match status" value="1"/>
</dbReference>
<keyword evidence="6" id="KW-1185">Reference proteome</keyword>
<dbReference type="PANTHER" id="PTHR46243">
    <property type="entry name" value="BIS(5'-ADENOSYL)-TRIPHOSPHATASE"/>
    <property type="match status" value="1"/>
</dbReference>
<dbReference type="Gene3D" id="3.30.428.10">
    <property type="entry name" value="HIT-like"/>
    <property type="match status" value="1"/>
</dbReference>
<keyword evidence="3" id="KW-0732">Signal</keyword>
<feature type="chain" id="PRO_5005568558" description="HIT domain-containing protein" evidence="3">
    <location>
        <begin position="25"/>
        <end position="283"/>
    </location>
</feature>
<comment type="caution">
    <text evidence="5">The sequence shown here is derived from an EMBL/GenBank/DDBJ whole genome shotgun (WGS) entry which is preliminary data.</text>
</comment>
<evidence type="ECO:0000313" key="5">
    <source>
        <dbReference type="EMBL" id="KNZ59766.1"/>
    </source>
</evidence>
<gene>
    <name evidence="5" type="ORF">VP01_1665g2</name>
</gene>
<evidence type="ECO:0000259" key="4">
    <source>
        <dbReference type="PROSITE" id="PS51084"/>
    </source>
</evidence>
<dbReference type="InterPro" id="IPR011146">
    <property type="entry name" value="HIT-like"/>
</dbReference>
<dbReference type="PROSITE" id="PS51084">
    <property type="entry name" value="HIT_2"/>
    <property type="match status" value="1"/>
</dbReference>
<feature type="region of interest" description="Disordered" evidence="2">
    <location>
        <begin position="47"/>
        <end position="75"/>
    </location>
</feature>
<evidence type="ECO:0000256" key="2">
    <source>
        <dbReference type="SAM" id="MobiDB-lite"/>
    </source>
</evidence>
<feature type="signal peptide" evidence="3">
    <location>
        <begin position="1"/>
        <end position="24"/>
    </location>
</feature>
<organism evidence="5 6">
    <name type="scientific">Puccinia sorghi</name>
    <dbReference type="NCBI Taxonomy" id="27349"/>
    <lineage>
        <taxon>Eukaryota</taxon>
        <taxon>Fungi</taxon>
        <taxon>Dikarya</taxon>
        <taxon>Basidiomycota</taxon>
        <taxon>Pucciniomycotina</taxon>
        <taxon>Pucciniomycetes</taxon>
        <taxon>Pucciniales</taxon>
        <taxon>Pucciniaceae</taxon>
        <taxon>Puccinia</taxon>
    </lineage>
</organism>
<feature type="short sequence motif" description="Histidine triad motif" evidence="1">
    <location>
        <begin position="212"/>
        <end position="216"/>
    </location>
</feature>
<evidence type="ECO:0000313" key="6">
    <source>
        <dbReference type="Proteomes" id="UP000037035"/>
    </source>
</evidence>
<sequence>MGWLDPRAHTRLLALRFLLGLVRSRSSGSTSLAMYQVVPPLDKRLRYPVQQPKGHGGNARGVHHEDPDEFPPDNAPGSLRRMSLTLKFSSFDVTNQAFYRTDHCFAIVNLKPIAPGHVLVIPRRTEAKRLADLSREEVADLFGSVQKIGSVMESVHKASSLTVAIQTMVFFNLYALLGRMVLSLDNRSVNRASHEEMRLTFPDNQITSQVPHLHVHVIPRRPDDFVPNDKIYDQLNRFDASIEKPSDKEGQVTQLKIDNEERVARKMEDMQAEATSLRQYFQD</sequence>
<dbReference type="Proteomes" id="UP000037035">
    <property type="component" value="Unassembled WGS sequence"/>
</dbReference>